<evidence type="ECO:0000256" key="1">
    <source>
        <dbReference type="SAM" id="MobiDB-lite"/>
    </source>
</evidence>
<comment type="caution">
    <text evidence="2">The sequence shown here is derived from an EMBL/GenBank/DDBJ whole genome shotgun (WGS) entry which is preliminary data.</text>
</comment>
<dbReference type="Proteomes" id="UP000691718">
    <property type="component" value="Unassembled WGS sequence"/>
</dbReference>
<gene>
    <name evidence="2" type="ORF">PAPOLLO_LOCUS10117</name>
</gene>
<protein>
    <submittedName>
        <fullName evidence="2">(apollo) hypothetical protein</fullName>
    </submittedName>
</protein>
<dbReference type="OrthoDB" id="10022108at2759"/>
<organism evidence="2 3">
    <name type="scientific">Parnassius apollo</name>
    <name type="common">Apollo butterfly</name>
    <name type="synonym">Papilio apollo</name>
    <dbReference type="NCBI Taxonomy" id="110799"/>
    <lineage>
        <taxon>Eukaryota</taxon>
        <taxon>Metazoa</taxon>
        <taxon>Ecdysozoa</taxon>
        <taxon>Arthropoda</taxon>
        <taxon>Hexapoda</taxon>
        <taxon>Insecta</taxon>
        <taxon>Pterygota</taxon>
        <taxon>Neoptera</taxon>
        <taxon>Endopterygota</taxon>
        <taxon>Lepidoptera</taxon>
        <taxon>Glossata</taxon>
        <taxon>Ditrysia</taxon>
        <taxon>Papilionoidea</taxon>
        <taxon>Papilionidae</taxon>
        <taxon>Parnassiinae</taxon>
        <taxon>Parnassini</taxon>
        <taxon>Parnassius</taxon>
        <taxon>Parnassius</taxon>
    </lineage>
</organism>
<dbReference type="AlphaFoldDB" id="A0A8S3WT94"/>
<keyword evidence="3" id="KW-1185">Reference proteome</keyword>
<dbReference type="EMBL" id="CAJQZP010000717">
    <property type="protein sequence ID" value="CAG4980796.1"/>
    <property type="molecule type" value="Genomic_DNA"/>
</dbReference>
<feature type="compositionally biased region" description="Low complexity" evidence="1">
    <location>
        <begin position="8"/>
        <end position="19"/>
    </location>
</feature>
<name>A0A8S3WT94_PARAO</name>
<evidence type="ECO:0000313" key="3">
    <source>
        <dbReference type="Proteomes" id="UP000691718"/>
    </source>
</evidence>
<sequence length="292" mass="32829">MANKPTYAQAAAVARGASAPTGPTAPRIPPSVSKPAIIISPTVEVKSRQDAVELFKKNINYRASNYAPARIQPVSNNKLRVEFDNETQLKDTLTRLQGKSELKAEPVRKLRPMVILKGISKDVPADDLIQSIIRQNTVLTELINNGGGENLKLRFKRENRNANLYNAVLLVEPKLYNKMLDMGRISVEYQRVHVASFSPFLQCHKCLQFGHTKLRCTADQNLCSHCASTEHDVGKCPNKDKPNSVKCYNCHTHNTRFNTKMDTKHTANSNTCPRLRAMREKINNRVDYGYTP</sequence>
<feature type="region of interest" description="Disordered" evidence="1">
    <location>
        <begin position="1"/>
        <end position="33"/>
    </location>
</feature>
<proteinExistence type="predicted"/>
<reference evidence="2" key="1">
    <citation type="submission" date="2021-04" db="EMBL/GenBank/DDBJ databases">
        <authorList>
            <person name="Tunstrom K."/>
        </authorList>
    </citation>
    <scope>NUCLEOTIDE SEQUENCE</scope>
</reference>
<accession>A0A8S3WT94</accession>
<evidence type="ECO:0000313" key="2">
    <source>
        <dbReference type="EMBL" id="CAG4980796.1"/>
    </source>
</evidence>